<feature type="domain" description="Peptidase S1" evidence="1">
    <location>
        <begin position="25"/>
        <end position="179"/>
    </location>
</feature>
<protein>
    <recommendedName>
        <fullName evidence="1">Peptidase S1 domain-containing protein</fullName>
    </recommendedName>
</protein>
<organism evidence="2 3">
    <name type="scientific">Gigaspora margarita</name>
    <dbReference type="NCBI Taxonomy" id="4874"/>
    <lineage>
        <taxon>Eukaryota</taxon>
        <taxon>Fungi</taxon>
        <taxon>Fungi incertae sedis</taxon>
        <taxon>Mucoromycota</taxon>
        <taxon>Glomeromycotina</taxon>
        <taxon>Glomeromycetes</taxon>
        <taxon>Diversisporales</taxon>
        <taxon>Gigasporaceae</taxon>
        <taxon>Gigaspora</taxon>
    </lineage>
</organism>
<dbReference type="InterPro" id="IPR043504">
    <property type="entry name" value="Peptidase_S1_PA_chymotrypsin"/>
</dbReference>
<dbReference type="Proteomes" id="UP000439903">
    <property type="component" value="Unassembled WGS sequence"/>
</dbReference>
<dbReference type="OrthoDB" id="10364377at2759"/>
<dbReference type="InterPro" id="IPR001254">
    <property type="entry name" value="Trypsin_dom"/>
</dbReference>
<dbReference type="InterPro" id="IPR009003">
    <property type="entry name" value="Peptidase_S1_PA"/>
</dbReference>
<dbReference type="EMBL" id="WTPW01000344">
    <property type="protein sequence ID" value="KAF0520804.1"/>
    <property type="molecule type" value="Genomic_DNA"/>
</dbReference>
<name>A0A8H4APS9_GIGMA</name>
<accession>A0A8H4APS9</accession>
<evidence type="ECO:0000259" key="1">
    <source>
        <dbReference type="Pfam" id="PF00089"/>
    </source>
</evidence>
<dbReference type="AlphaFoldDB" id="A0A8H4APS9"/>
<dbReference type="GO" id="GO:0006508">
    <property type="term" value="P:proteolysis"/>
    <property type="evidence" value="ECO:0007669"/>
    <property type="project" value="InterPro"/>
</dbReference>
<evidence type="ECO:0000313" key="3">
    <source>
        <dbReference type="Proteomes" id="UP000439903"/>
    </source>
</evidence>
<dbReference type="Pfam" id="PF00089">
    <property type="entry name" value="Trypsin"/>
    <property type="match status" value="1"/>
</dbReference>
<comment type="caution">
    <text evidence="2">The sequence shown here is derived from an EMBL/GenBank/DDBJ whole genome shotgun (WGS) entry which is preliminary data.</text>
</comment>
<evidence type="ECO:0000313" key="2">
    <source>
        <dbReference type="EMBL" id="KAF0520804.1"/>
    </source>
</evidence>
<gene>
    <name evidence="2" type="ORF">F8M41_016088</name>
</gene>
<sequence>MERFNITPNKCSAGFWAKSRFNPINYIVTAGHCHREGASYYLLPWNSTDEHVKYYVGEMFENFLSPVDLDLIVIKGNVTPIANIRNTDSKEYPQLRIKDHIAVSSNGAHLCISGLYSHVKCGYVKALSGIASTLDRKEYIEYLFVVGMSTKGGDSGGPVFSYNHQDRMYTSLNGILLGGFDYDINGDINNAIIQVTPIDFILDYVSIEIMTVT</sequence>
<keyword evidence="3" id="KW-1185">Reference proteome</keyword>
<reference evidence="2 3" key="1">
    <citation type="journal article" date="2019" name="Environ. Microbiol.">
        <title>At the nexus of three kingdoms: the genome of the mycorrhizal fungus Gigaspora margarita provides insights into plant, endobacterial and fungal interactions.</title>
        <authorList>
            <person name="Venice F."/>
            <person name="Ghignone S."/>
            <person name="Salvioli di Fossalunga A."/>
            <person name="Amselem J."/>
            <person name="Novero M."/>
            <person name="Xianan X."/>
            <person name="Sedzielewska Toro K."/>
            <person name="Morin E."/>
            <person name="Lipzen A."/>
            <person name="Grigoriev I.V."/>
            <person name="Henrissat B."/>
            <person name="Martin F.M."/>
            <person name="Bonfante P."/>
        </authorList>
    </citation>
    <scope>NUCLEOTIDE SEQUENCE [LARGE SCALE GENOMIC DNA]</scope>
    <source>
        <strain evidence="2 3">BEG34</strain>
    </source>
</reference>
<dbReference type="SUPFAM" id="SSF50494">
    <property type="entry name" value="Trypsin-like serine proteases"/>
    <property type="match status" value="1"/>
</dbReference>
<dbReference type="Gene3D" id="2.40.10.10">
    <property type="entry name" value="Trypsin-like serine proteases"/>
    <property type="match status" value="2"/>
</dbReference>
<dbReference type="GO" id="GO:0004252">
    <property type="term" value="F:serine-type endopeptidase activity"/>
    <property type="evidence" value="ECO:0007669"/>
    <property type="project" value="InterPro"/>
</dbReference>
<proteinExistence type="predicted"/>